<dbReference type="RefSeq" id="WP_277024967.1">
    <property type="nucleotide sequence ID" value="NZ_DAIOPL010000027.1"/>
</dbReference>
<comment type="caution">
    <text evidence="1">The sequence shown here is derived from an EMBL/GenBank/DDBJ whole genome shotgun (WGS) entry which is preliminary data.</text>
</comment>
<proteinExistence type="predicted"/>
<dbReference type="Proteomes" id="UP000651120">
    <property type="component" value="Unassembled WGS sequence"/>
</dbReference>
<reference evidence="1" key="1">
    <citation type="journal article" date="2020" name="bioRxiv">
        <title>A rank-normalized archaeal taxonomy based on genome phylogeny resolves widespread incomplete and uneven classifications.</title>
        <authorList>
            <person name="Rinke C."/>
            <person name="Chuvochina M."/>
            <person name="Mussig A.J."/>
            <person name="Chaumeil P.-A."/>
            <person name="Waite D.W."/>
            <person name="Whitman W.B."/>
            <person name="Parks D.H."/>
            <person name="Hugenholtz P."/>
        </authorList>
    </citation>
    <scope>NUCLEOTIDE SEQUENCE</scope>
    <source>
        <strain evidence="1">UBA8839</strain>
    </source>
</reference>
<protein>
    <submittedName>
        <fullName evidence="1">Uncharacterized protein</fullName>
    </submittedName>
</protein>
<organism evidence="1 2">
    <name type="scientific">Pyrobaculum aerophilum</name>
    <dbReference type="NCBI Taxonomy" id="13773"/>
    <lineage>
        <taxon>Archaea</taxon>
        <taxon>Thermoproteota</taxon>
        <taxon>Thermoprotei</taxon>
        <taxon>Thermoproteales</taxon>
        <taxon>Thermoproteaceae</taxon>
        <taxon>Pyrobaculum</taxon>
    </lineage>
</organism>
<gene>
    <name evidence="1" type="ORF">HA333_08205</name>
</gene>
<dbReference type="AlphaFoldDB" id="A0A832SS48"/>
<dbReference type="InterPro" id="IPR027417">
    <property type="entry name" value="P-loop_NTPase"/>
</dbReference>
<evidence type="ECO:0000313" key="2">
    <source>
        <dbReference type="Proteomes" id="UP000651120"/>
    </source>
</evidence>
<dbReference type="Gene3D" id="3.40.50.300">
    <property type="entry name" value="P-loop containing nucleotide triphosphate hydrolases"/>
    <property type="match status" value="1"/>
</dbReference>
<sequence>MRVLAIGTTGVNMKLLSAALEKCHKEVGRGRLGIYFVEDELKKEVDWVTFLDSDDYYWQERAWREAVARSIARAEDGGPENAILFMNLPYFRKSRFFPAVDISVIRAFKPDVLITLIEEAHVIWRRIQLREEREKTGAFLRLKDVFAWRTASILLGDTIAKALGVQNYVIAVKHPARTIYKLAVEGARPRFYLSFPITHVRNNAEARREIDMYRATMHQRYIAFDPLTMDERVLILAKRRGNTAVIEAGDRWLLPPEVKPAVEDEPELYPMEIPVDQVEEVLVDIDNIIRFKDFRYILQSDAVAVYRPFMNKIFHRGVFSEIIYASNTAHKRLFIYLPPEDKGSGMESPFGPWTGTVEEDFEKFLQAIEKFASRFSAG</sequence>
<name>A0A832SS48_9CREN</name>
<dbReference type="EMBL" id="DUJP01000028">
    <property type="protein sequence ID" value="HII47406.1"/>
    <property type="molecule type" value="Genomic_DNA"/>
</dbReference>
<accession>A0A832SS48</accession>
<evidence type="ECO:0000313" key="1">
    <source>
        <dbReference type="EMBL" id="HII47406.1"/>
    </source>
</evidence>